<dbReference type="RefSeq" id="WP_031589447.1">
    <property type="nucleotide sequence ID" value="NZ_JNKN01000022.1"/>
</dbReference>
<gene>
    <name evidence="5" type="ORF">IV49_GL000607</name>
</gene>
<protein>
    <submittedName>
        <fullName evidence="5">Short-chain dehydrogenase reductase SDR</fullName>
    </submittedName>
</protein>
<dbReference type="InterPro" id="IPR002347">
    <property type="entry name" value="SDR_fam"/>
</dbReference>
<dbReference type="GO" id="GO:0016020">
    <property type="term" value="C:membrane"/>
    <property type="evidence" value="ECO:0007669"/>
    <property type="project" value="TreeGrafter"/>
</dbReference>
<evidence type="ECO:0000313" key="5">
    <source>
        <dbReference type="EMBL" id="KRN49906.1"/>
    </source>
</evidence>
<dbReference type="PANTHER" id="PTHR44196">
    <property type="entry name" value="DEHYDROGENASE/REDUCTASE SDR FAMILY MEMBER 7B"/>
    <property type="match status" value="1"/>
</dbReference>
<keyword evidence="6" id="KW-1185">Reference proteome</keyword>
<proteinExistence type="inferred from homology"/>
<dbReference type="PRINTS" id="PR00080">
    <property type="entry name" value="SDRFAMILY"/>
</dbReference>
<dbReference type="PANTHER" id="PTHR44196:SF2">
    <property type="entry name" value="SHORT-CHAIN DEHYDROGENASE-RELATED"/>
    <property type="match status" value="1"/>
</dbReference>
<comment type="caution">
    <text evidence="5">The sequence shown here is derived from an EMBL/GenBank/DDBJ whole genome shotgun (WGS) entry which is preliminary data.</text>
</comment>
<feature type="transmembrane region" description="Helical" evidence="4">
    <location>
        <begin position="215"/>
        <end position="233"/>
    </location>
</feature>
<dbReference type="AlphaFoldDB" id="A0A0R2HAF7"/>
<keyword evidence="2" id="KW-0560">Oxidoreductase</keyword>
<dbReference type="Gene3D" id="3.40.50.720">
    <property type="entry name" value="NAD(P)-binding Rossmann-like Domain"/>
    <property type="match status" value="1"/>
</dbReference>
<evidence type="ECO:0000313" key="6">
    <source>
        <dbReference type="Proteomes" id="UP000051841"/>
    </source>
</evidence>
<dbReference type="SUPFAM" id="SSF51735">
    <property type="entry name" value="NAD(P)-binding Rossmann-fold domains"/>
    <property type="match status" value="1"/>
</dbReference>
<feature type="transmembrane region" description="Helical" evidence="4">
    <location>
        <begin position="124"/>
        <end position="144"/>
    </location>
</feature>
<dbReference type="Proteomes" id="UP000051841">
    <property type="component" value="Unassembled WGS sequence"/>
</dbReference>
<dbReference type="Pfam" id="PF00106">
    <property type="entry name" value="adh_short"/>
    <property type="match status" value="1"/>
</dbReference>
<accession>A0A0R2HAF7</accession>
<reference evidence="5 6" key="1">
    <citation type="journal article" date="2015" name="Genome Announc.">
        <title>Expanding the biotechnology potential of lactobacilli through comparative genomics of 213 strains and associated genera.</title>
        <authorList>
            <person name="Sun Z."/>
            <person name="Harris H.M."/>
            <person name="McCann A."/>
            <person name="Guo C."/>
            <person name="Argimon S."/>
            <person name="Zhang W."/>
            <person name="Yang X."/>
            <person name="Jeffery I.B."/>
            <person name="Cooney J.C."/>
            <person name="Kagawa T.F."/>
            <person name="Liu W."/>
            <person name="Song Y."/>
            <person name="Salvetti E."/>
            <person name="Wrobel A."/>
            <person name="Rasinkangas P."/>
            <person name="Parkhill J."/>
            <person name="Rea M.C."/>
            <person name="O'Sullivan O."/>
            <person name="Ritari J."/>
            <person name="Douillard F.P."/>
            <person name="Paul Ross R."/>
            <person name="Yang R."/>
            <person name="Briner A.E."/>
            <person name="Felis G.E."/>
            <person name="de Vos W.M."/>
            <person name="Barrangou R."/>
            <person name="Klaenhammer T.R."/>
            <person name="Caufield P.W."/>
            <person name="Cui Y."/>
            <person name="Zhang H."/>
            <person name="O'Toole P.W."/>
        </authorList>
    </citation>
    <scope>NUCLEOTIDE SEQUENCE [LARGE SCALE GENOMIC DNA]</scope>
    <source>
        <strain evidence="5 6">DSM 20405</strain>
    </source>
</reference>
<dbReference type="CDD" id="cd05233">
    <property type="entry name" value="SDR_c"/>
    <property type="match status" value="1"/>
</dbReference>
<keyword evidence="4" id="KW-0812">Transmembrane</keyword>
<dbReference type="GO" id="GO:0016491">
    <property type="term" value="F:oxidoreductase activity"/>
    <property type="evidence" value="ECO:0007669"/>
    <property type="project" value="UniProtKB-KW"/>
</dbReference>
<comment type="similarity">
    <text evidence="1 3">Belongs to the short-chain dehydrogenases/reductases (SDR) family.</text>
</comment>
<dbReference type="PIRSF" id="PIRSF000126">
    <property type="entry name" value="11-beta-HSD1"/>
    <property type="match status" value="1"/>
</dbReference>
<name>A0A0R2HAF7_9FIRM</name>
<keyword evidence="4" id="KW-0472">Membrane</keyword>
<evidence type="ECO:0000256" key="4">
    <source>
        <dbReference type="SAM" id="Phobius"/>
    </source>
</evidence>
<evidence type="ECO:0000256" key="1">
    <source>
        <dbReference type="ARBA" id="ARBA00006484"/>
    </source>
</evidence>
<keyword evidence="4" id="KW-1133">Transmembrane helix</keyword>
<dbReference type="EMBL" id="JQBL01000018">
    <property type="protein sequence ID" value="KRN49906.1"/>
    <property type="molecule type" value="Genomic_DNA"/>
</dbReference>
<dbReference type="PRINTS" id="PR00081">
    <property type="entry name" value="GDHRDH"/>
</dbReference>
<sequence length="249" mass="27927">MKNVLITGATSGIGEAAARVFSNKGYDLILVGRNKEKLEELREQYENAKIIECDLIEHCDDLLQIIKEEKIDVLFNNAGFGDSGAFLDSNYKKQEDMVRLNIEALMKLCYYVGNEMKERGEGKILNVASIAAFTSGPYMSIYYATKAFVLSFSEALHEELKDYGVSVTCLCPGPTKTKFMKTAHLKDSVMWKYFPPASANEVAKYGVKSLLANRYIAIHGLSGLLLNIASRVLPRKYMTRMVAHVNKKR</sequence>
<evidence type="ECO:0000256" key="2">
    <source>
        <dbReference type="ARBA" id="ARBA00023002"/>
    </source>
</evidence>
<organism evidence="5 6">
    <name type="scientific">Kandleria vitulina DSM 20405</name>
    <dbReference type="NCBI Taxonomy" id="1410657"/>
    <lineage>
        <taxon>Bacteria</taxon>
        <taxon>Bacillati</taxon>
        <taxon>Bacillota</taxon>
        <taxon>Erysipelotrichia</taxon>
        <taxon>Erysipelotrichales</taxon>
        <taxon>Coprobacillaceae</taxon>
        <taxon>Kandleria</taxon>
    </lineage>
</organism>
<dbReference type="InterPro" id="IPR036291">
    <property type="entry name" value="NAD(P)-bd_dom_sf"/>
</dbReference>
<evidence type="ECO:0000256" key="3">
    <source>
        <dbReference type="RuleBase" id="RU000363"/>
    </source>
</evidence>
<dbReference type="PATRIC" id="fig|1410657.5.peg.632"/>